<evidence type="ECO:0000256" key="6">
    <source>
        <dbReference type="ARBA" id="ARBA00022692"/>
    </source>
</evidence>
<dbReference type="RefSeq" id="WP_284217804.1">
    <property type="nucleotide sequence ID" value="NZ_BSOT01000006.1"/>
</dbReference>
<evidence type="ECO:0000256" key="11">
    <source>
        <dbReference type="SAM" id="Phobius"/>
    </source>
</evidence>
<dbReference type="PIRSF" id="PIRSF006291">
    <property type="entry name" value="GspM"/>
    <property type="match status" value="1"/>
</dbReference>
<evidence type="ECO:0000256" key="9">
    <source>
        <dbReference type="ARBA" id="ARBA00023136"/>
    </source>
</evidence>
<keyword evidence="5 10" id="KW-0997">Cell inner membrane</keyword>
<keyword evidence="8 11" id="KW-1133">Transmembrane helix</keyword>
<evidence type="ECO:0000256" key="3">
    <source>
        <dbReference type="ARBA" id="ARBA00022448"/>
    </source>
</evidence>
<dbReference type="AlphaFoldDB" id="A0AA37WHU6"/>
<comment type="similarity">
    <text evidence="2 10">Belongs to the GSP M family.</text>
</comment>
<evidence type="ECO:0000256" key="7">
    <source>
        <dbReference type="ARBA" id="ARBA00022927"/>
    </source>
</evidence>
<dbReference type="Gene3D" id="3.30.1360.100">
    <property type="entry name" value="General secretion pathway protein M, EpsM"/>
    <property type="match status" value="1"/>
</dbReference>
<dbReference type="SUPFAM" id="SSF103054">
    <property type="entry name" value="General secretion pathway protein M, EpsM"/>
    <property type="match status" value="1"/>
</dbReference>
<dbReference type="InterPro" id="IPR023229">
    <property type="entry name" value="T2SS_M_periplasmic_sf"/>
</dbReference>
<dbReference type="EMBL" id="BSOT01000006">
    <property type="protein sequence ID" value="GLR71446.1"/>
    <property type="molecule type" value="Genomic_DNA"/>
</dbReference>
<accession>A0AA37WHU6</accession>
<comment type="caution">
    <text evidence="12">The sequence shown here is derived from an EMBL/GenBank/DDBJ whole genome shotgun (WGS) entry which is preliminary data.</text>
</comment>
<dbReference type="GO" id="GO:0005886">
    <property type="term" value="C:plasma membrane"/>
    <property type="evidence" value="ECO:0007669"/>
    <property type="project" value="UniProtKB-SubCell"/>
</dbReference>
<dbReference type="InterPro" id="IPR007690">
    <property type="entry name" value="T2SS_GspM"/>
</dbReference>
<evidence type="ECO:0000313" key="12">
    <source>
        <dbReference type="EMBL" id="GLR71446.1"/>
    </source>
</evidence>
<organism evidence="12 13">
    <name type="scientific">Agaribacter marinus</name>
    <dbReference type="NCBI Taxonomy" id="1431249"/>
    <lineage>
        <taxon>Bacteria</taxon>
        <taxon>Pseudomonadati</taxon>
        <taxon>Pseudomonadota</taxon>
        <taxon>Gammaproteobacteria</taxon>
        <taxon>Alteromonadales</taxon>
        <taxon>Alteromonadaceae</taxon>
        <taxon>Agaribacter</taxon>
    </lineage>
</organism>
<reference evidence="12" key="1">
    <citation type="journal article" date="2014" name="Int. J. Syst. Evol. Microbiol.">
        <title>Complete genome sequence of Corynebacterium casei LMG S-19264T (=DSM 44701T), isolated from a smear-ripened cheese.</title>
        <authorList>
            <consortium name="US DOE Joint Genome Institute (JGI-PGF)"/>
            <person name="Walter F."/>
            <person name="Albersmeier A."/>
            <person name="Kalinowski J."/>
            <person name="Ruckert C."/>
        </authorList>
    </citation>
    <scope>NUCLEOTIDE SEQUENCE</scope>
    <source>
        <strain evidence="12">NBRC 110023</strain>
    </source>
</reference>
<evidence type="ECO:0000256" key="5">
    <source>
        <dbReference type="ARBA" id="ARBA00022519"/>
    </source>
</evidence>
<dbReference type="Pfam" id="PF04612">
    <property type="entry name" value="T2SSM"/>
    <property type="match status" value="1"/>
</dbReference>
<dbReference type="GO" id="GO:0015628">
    <property type="term" value="P:protein secretion by the type II secretion system"/>
    <property type="evidence" value="ECO:0007669"/>
    <property type="project" value="InterPro"/>
</dbReference>
<keyword evidence="4 10" id="KW-1003">Cell membrane</keyword>
<dbReference type="Proteomes" id="UP001156601">
    <property type="component" value="Unassembled WGS sequence"/>
</dbReference>
<evidence type="ECO:0000256" key="10">
    <source>
        <dbReference type="PIRNR" id="PIRNR006291"/>
    </source>
</evidence>
<evidence type="ECO:0000256" key="8">
    <source>
        <dbReference type="ARBA" id="ARBA00022989"/>
    </source>
</evidence>
<protein>
    <recommendedName>
        <fullName evidence="10">Type II secretion system protein M</fullName>
        <shortName evidence="10">T2SS protein M</shortName>
    </recommendedName>
    <alternativeName>
        <fullName evidence="10">General secretion pathway protein M</fullName>
    </alternativeName>
</protein>
<keyword evidence="6 11" id="KW-0812">Transmembrane</keyword>
<feature type="transmembrane region" description="Helical" evidence="11">
    <location>
        <begin position="17"/>
        <end position="39"/>
    </location>
</feature>
<dbReference type="GO" id="GO:0015627">
    <property type="term" value="C:type II protein secretion system complex"/>
    <property type="evidence" value="ECO:0007669"/>
    <property type="project" value="InterPro"/>
</dbReference>
<comment type="function">
    <text evidence="10">Inner membrane component of the type II secretion system required for the energy-dependent secretion of extracellular factors such as proteases and toxins from the periplasm.</text>
</comment>
<gene>
    <name evidence="12" type="primary">gspM</name>
    <name evidence="12" type="ORF">GCM10007852_23540</name>
</gene>
<comment type="subcellular location">
    <subcellularLocation>
        <location evidence="1">Cell inner membrane</location>
        <topology evidence="1">Single-pass membrane protein</topology>
    </subcellularLocation>
</comment>
<reference evidence="12" key="2">
    <citation type="submission" date="2023-01" db="EMBL/GenBank/DDBJ databases">
        <title>Draft genome sequence of Agaribacter marinus strain NBRC 110023.</title>
        <authorList>
            <person name="Sun Q."/>
            <person name="Mori K."/>
        </authorList>
    </citation>
    <scope>NUCLEOTIDE SEQUENCE</scope>
    <source>
        <strain evidence="12">NBRC 110023</strain>
    </source>
</reference>
<keyword evidence="7 10" id="KW-0653">Protein transport</keyword>
<keyword evidence="9 10" id="KW-0472">Membrane</keyword>
<proteinExistence type="inferred from homology"/>
<evidence type="ECO:0000256" key="1">
    <source>
        <dbReference type="ARBA" id="ARBA00004377"/>
    </source>
</evidence>
<keyword evidence="13" id="KW-1185">Reference proteome</keyword>
<evidence type="ECO:0000313" key="13">
    <source>
        <dbReference type="Proteomes" id="UP001156601"/>
    </source>
</evidence>
<sequence length="158" mass="17562">MNAVSQWFKSLSEREKLIVLIGGGVGIIALFYFAIWAPLNQAIDENKSQLSNAKALNVWIQERASRAQLLKQSGQAKRFSGSLTQLVNQTTRGANISVSRMQPQGEGLQVWIDAVPFNNLLRWLDTLEKQGVTIIQSDISETDNPGIVQVRRLQLGKS</sequence>
<keyword evidence="3 10" id="KW-0813">Transport</keyword>
<name>A0AA37WHU6_9ALTE</name>
<evidence type="ECO:0000256" key="4">
    <source>
        <dbReference type="ARBA" id="ARBA00022475"/>
    </source>
</evidence>
<evidence type="ECO:0000256" key="2">
    <source>
        <dbReference type="ARBA" id="ARBA00010637"/>
    </source>
</evidence>